<evidence type="ECO:0000313" key="3">
    <source>
        <dbReference type="Proteomes" id="UP000011663"/>
    </source>
</evidence>
<dbReference type="InterPro" id="IPR041685">
    <property type="entry name" value="AAA_GajA/Old/RecF-like"/>
</dbReference>
<gene>
    <name evidence="2" type="ORF">A966_12351</name>
</gene>
<dbReference type="GeneID" id="66488870"/>
<reference evidence="2 3" key="1">
    <citation type="submission" date="2012-07" db="EMBL/GenBank/DDBJ databases">
        <title>Genome sequence of Brachyspira sp. 30446, isolated from a pig with mucohaemorrhagic colitis.</title>
        <authorList>
            <person name="Rubin J.E."/>
            <person name="Fernando C."/>
            <person name="Harding J.C.S."/>
            <person name="Hill J.E."/>
        </authorList>
    </citation>
    <scope>NUCLEOTIDE SEQUENCE [LARGE SCALE GENOMIC DNA]</scope>
    <source>
        <strain evidence="2 3">30446</strain>
    </source>
</reference>
<dbReference type="InterPro" id="IPR027417">
    <property type="entry name" value="P-loop_NTPase"/>
</dbReference>
<name>A0A2U4EZU8_9SPIR</name>
<protein>
    <recommendedName>
        <fullName evidence="1">Endonuclease GajA/Old nuclease/RecF-like AAA domain-containing protein</fullName>
    </recommendedName>
</protein>
<dbReference type="Pfam" id="PF13175">
    <property type="entry name" value="AAA_15"/>
    <property type="match status" value="1"/>
</dbReference>
<dbReference type="PANTHER" id="PTHR43581">
    <property type="entry name" value="ATP/GTP PHOSPHATASE"/>
    <property type="match status" value="1"/>
</dbReference>
<evidence type="ECO:0000313" key="2">
    <source>
        <dbReference type="EMBL" id="EKV56149.1"/>
    </source>
</evidence>
<accession>A0A2U4EZU8</accession>
<dbReference type="EMBL" id="ALNZ01000034">
    <property type="protein sequence ID" value="EKV56149.1"/>
    <property type="molecule type" value="Genomic_DNA"/>
</dbReference>
<evidence type="ECO:0000259" key="1">
    <source>
        <dbReference type="Pfam" id="PF13175"/>
    </source>
</evidence>
<comment type="caution">
    <text evidence="2">The sequence shown here is derived from an EMBL/GenBank/DDBJ whole genome shotgun (WGS) entry which is preliminary data.</text>
</comment>
<dbReference type="OrthoDB" id="308933at2"/>
<dbReference type="SUPFAM" id="SSF52540">
    <property type="entry name" value="P-loop containing nucleoside triphosphate hydrolases"/>
    <property type="match status" value="1"/>
</dbReference>
<feature type="domain" description="Endonuclease GajA/Old nuclease/RecF-like AAA" evidence="1">
    <location>
        <begin position="2"/>
        <end position="338"/>
    </location>
</feature>
<dbReference type="STRING" id="1289135.A966_12351"/>
<proteinExistence type="predicted"/>
<dbReference type="InterPro" id="IPR051396">
    <property type="entry name" value="Bact_Antivir_Def_Nuclease"/>
</dbReference>
<dbReference type="PANTHER" id="PTHR43581:SF2">
    <property type="entry name" value="EXCINUCLEASE ATPASE SUBUNIT"/>
    <property type="match status" value="1"/>
</dbReference>
<dbReference type="Proteomes" id="UP000011663">
    <property type="component" value="Unassembled WGS sequence"/>
</dbReference>
<sequence>MSNLIIKNLGPITDFEMDIKDFNLIIGEQAVGKSTICKCIYFFRLLKDDVNSFIVELLLNNDKNNNVLSKEQLISQLDIKAKDLFIKIFGDLEYTDLFILYNYKASLNIEIKFDKDKKLIISYSDALLNMVYNFYNEIKNIKYDRVEKLDLFKRILPIFLNKGIFDEEYKTYYIPAARSSLSFINNQKTKLNYEAIDLVNLKFIQFIENIQILFSSGINKINYPNKRNNTYISSMSEKIISLMKGEYFSENGTEYILLDSEKKEKIPVNYISSGHQEILWLLNILYYLIIRNEKAFVIIEEPEAHLYPKMQKEIVDFIVHFMNMTGSTVFITTHSPYILTSTNNLLYAGKIKKEKNNDAVNEKIDKLFGKYGVIDTDKINAFKLYLKDNKTSYSNLINENSGEIMTELIDEISDYINETYTKLLDIEEDL</sequence>
<dbReference type="Gene3D" id="3.40.50.300">
    <property type="entry name" value="P-loop containing nucleotide triphosphate hydrolases"/>
    <property type="match status" value="1"/>
</dbReference>
<organism evidence="2 3">
    <name type="scientific">Brachyspira hampsonii 30446</name>
    <dbReference type="NCBI Taxonomy" id="1289135"/>
    <lineage>
        <taxon>Bacteria</taxon>
        <taxon>Pseudomonadati</taxon>
        <taxon>Spirochaetota</taxon>
        <taxon>Spirochaetia</taxon>
        <taxon>Brachyspirales</taxon>
        <taxon>Brachyspiraceae</taxon>
        <taxon>Brachyspira</taxon>
    </lineage>
</organism>
<dbReference type="RefSeq" id="WP_008725879.1">
    <property type="nucleotide sequence ID" value="NZ_JH994111.1"/>
</dbReference>
<dbReference type="AlphaFoldDB" id="A0A2U4EZU8"/>